<comment type="similarity">
    <text evidence="1 6">Belongs to the TRAFAC class TrmE-Era-EngA-EngB-Septin-like GTPase superfamily. Era GTPase family.</text>
</comment>
<dbReference type="SUPFAM" id="SSF52540">
    <property type="entry name" value="P-loop containing nucleoside triphosphate hydrolases"/>
    <property type="match status" value="1"/>
</dbReference>
<dbReference type="Pfam" id="PF01926">
    <property type="entry name" value="MMR_HSR1"/>
    <property type="match status" value="1"/>
</dbReference>
<organism evidence="9">
    <name type="scientific">candidate division WOR-3 bacterium</name>
    <dbReference type="NCBI Taxonomy" id="2052148"/>
    <lineage>
        <taxon>Bacteria</taxon>
        <taxon>Bacteria division WOR-3</taxon>
    </lineage>
</organism>
<dbReference type="NCBIfam" id="NF000908">
    <property type="entry name" value="PRK00089.1"/>
    <property type="match status" value="1"/>
</dbReference>
<dbReference type="PRINTS" id="PR00326">
    <property type="entry name" value="GTP1OBG"/>
</dbReference>
<feature type="region of interest" description="G3" evidence="6">
    <location>
        <begin position="67"/>
        <end position="70"/>
    </location>
</feature>
<dbReference type="InterPro" id="IPR015946">
    <property type="entry name" value="KH_dom-like_a/b"/>
</dbReference>
<feature type="region of interest" description="G4" evidence="6">
    <location>
        <begin position="125"/>
        <end position="128"/>
    </location>
</feature>
<dbReference type="NCBIfam" id="TIGR00436">
    <property type="entry name" value="era"/>
    <property type="match status" value="1"/>
</dbReference>
<keyword evidence="3 6" id="KW-0547">Nucleotide-binding</keyword>
<dbReference type="InterPro" id="IPR005662">
    <property type="entry name" value="GTPase_Era-like"/>
</dbReference>
<evidence type="ECO:0000256" key="5">
    <source>
        <dbReference type="ARBA" id="ARBA00023134"/>
    </source>
</evidence>
<comment type="caution">
    <text evidence="9">The sequence shown here is derived from an EMBL/GenBank/DDBJ whole genome shotgun (WGS) entry which is preliminary data.</text>
</comment>
<dbReference type="InterPro" id="IPR006073">
    <property type="entry name" value="GTP-bd"/>
</dbReference>
<dbReference type="PANTHER" id="PTHR42698:SF2">
    <property type="entry name" value="GTPASE ERA-LIKE, CHLOROPLASTIC"/>
    <property type="match status" value="1"/>
</dbReference>
<feature type="region of interest" description="G1" evidence="6">
    <location>
        <begin position="20"/>
        <end position="27"/>
    </location>
</feature>
<dbReference type="InterPro" id="IPR005225">
    <property type="entry name" value="Small_GTP-bd"/>
</dbReference>
<dbReference type="Pfam" id="PF07650">
    <property type="entry name" value="KH_2"/>
    <property type="match status" value="1"/>
</dbReference>
<keyword evidence="4" id="KW-0694">RNA-binding</keyword>
<dbReference type="EMBL" id="DSBX01000248">
    <property type="protein sequence ID" value="HDQ99919.1"/>
    <property type="molecule type" value="Genomic_DNA"/>
</dbReference>
<evidence type="ECO:0000259" key="8">
    <source>
        <dbReference type="PROSITE" id="PS51713"/>
    </source>
</evidence>
<dbReference type="Gene3D" id="3.30.300.20">
    <property type="match status" value="1"/>
</dbReference>
<sequence length="302" mass="32650">MNGPDTPDPAFRSGYVALVGAPNVGKSTLLNRLLGRRLSIATPRPQTTRRRLLGILNGPGHQAVLVDTPGLLEPKYKLQELMRQEVGRALHDADVVLALFEAGRPVEPELLRRVGTGRRLLVAINKIDLVPSERLLAMVAEITGGLRPGAAGATPVFLISALKGKGVEDLKAAVVAALPEGAPLYPPDQVAEQPERFFVAEFVREALFFHYRDEIPYSTTVLVEEFCERPGRKDYVRAVVYVERVSQRRIVIGRGGQALKRAGSAKSSPGARWPRPGSPRPPARCSCSSRPSSSASSTANPS</sequence>
<name>A0A7V0XFK7_UNCW3</name>
<feature type="domain" description="Era-type G" evidence="8">
    <location>
        <begin position="12"/>
        <end position="180"/>
    </location>
</feature>
<dbReference type="Gene3D" id="3.40.50.300">
    <property type="entry name" value="P-loop containing nucleotide triphosphate hydrolases"/>
    <property type="match status" value="1"/>
</dbReference>
<dbReference type="CDD" id="cd22534">
    <property type="entry name" value="KH-II_Era"/>
    <property type="match status" value="1"/>
</dbReference>
<keyword evidence="5 6" id="KW-0342">GTP-binding</keyword>
<evidence type="ECO:0000256" key="4">
    <source>
        <dbReference type="ARBA" id="ARBA00022884"/>
    </source>
</evidence>
<dbReference type="PANTHER" id="PTHR42698">
    <property type="entry name" value="GTPASE ERA"/>
    <property type="match status" value="1"/>
</dbReference>
<evidence type="ECO:0000256" key="1">
    <source>
        <dbReference type="ARBA" id="ARBA00007921"/>
    </source>
</evidence>
<dbReference type="GO" id="GO:0019843">
    <property type="term" value="F:rRNA binding"/>
    <property type="evidence" value="ECO:0007669"/>
    <property type="project" value="TreeGrafter"/>
</dbReference>
<dbReference type="GO" id="GO:0000028">
    <property type="term" value="P:ribosomal small subunit assembly"/>
    <property type="evidence" value="ECO:0007669"/>
    <property type="project" value="TreeGrafter"/>
</dbReference>
<dbReference type="Proteomes" id="UP000885672">
    <property type="component" value="Unassembled WGS sequence"/>
</dbReference>
<gene>
    <name evidence="9" type="ORF">ENN51_06515</name>
</gene>
<accession>A0A7V0XFK7</accession>
<evidence type="ECO:0000256" key="2">
    <source>
        <dbReference type="ARBA" id="ARBA00020484"/>
    </source>
</evidence>
<dbReference type="InterPro" id="IPR027417">
    <property type="entry name" value="P-loop_NTPase"/>
</dbReference>
<protein>
    <recommendedName>
        <fullName evidence="2">GTPase Era</fullName>
    </recommendedName>
</protein>
<feature type="region of interest" description="G5" evidence="6">
    <location>
        <begin position="159"/>
        <end position="161"/>
    </location>
</feature>
<dbReference type="CDD" id="cd04163">
    <property type="entry name" value="Era"/>
    <property type="match status" value="1"/>
</dbReference>
<feature type="compositionally biased region" description="Low complexity" evidence="7">
    <location>
        <begin position="283"/>
        <end position="302"/>
    </location>
</feature>
<evidence type="ECO:0000313" key="9">
    <source>
        <dbReference type="EMBL" id="HDQ99919.1"/>
    </source>
</evidence>
<evidence type="ECO:0000256" key="7">
    <source>
        <dbReference type="SAM" id="MobiDB-lite"/>
    </source>
</evidence>
<dbReference type="InterPro" id="IPR004044">
    <property type="entry name" value="KH_dom_type_2"/>
</dbReference>
<feature type="region of interest" description="G2" evidence="6">
    <location>
        <begin position="46"/>
        <end position="50"/>
    </location>
</feature>
<evidence type="ECO:0000256" key="3">
    <source>
        <dbReference type="ARBA" id="ARBA00022741"/>
    </source>
</evidence>
<feature type="region of interest" description="Disordered" evidence="7">
    <location>
        <begin position="260"/>
        <end position="302"/>
    </location>
</feature>
<proteinExistence type="inferred from homology"/>
<evidence type="ECO:0000256" key="6">
    <source>
        <dbReference type="PROSITE-ProRule" id="PRU01050"/>
    </source>
</evidence>
<dbReference type="HAMAP" id="MF_00367">
    <property type="entry name" value="GTPase_Era"/>
    <property type="match status" value="1"/>
</dbReference>
<dbReference type="PROSITE" id="PS51713">
    <property type="entry name" value="G_ERA"/>
    <property type="match status" value="1"/>
</dbReference>
<dbReference type="GO" id="GO:0043024">
    <property type="term" value="F:ribosomal small subunit binding"/>
    <property type="evidence" value="ECO:0007669"/>
    <property type="project" value="TreeGrafter"/>
</dbReference>
<dbReference type="InterPro" id="IPR030388">
    <property type="entry name" value="G_ERA_dom"/>
</dbReference>
<feature type="non-terminal residue" evidence="9">
    <location>
        <position position="302"/>
    </location>
</feature>
<dbReference type="AlphaFoldDB" id="A0A7V0XFK7"/>
<dbReference type="GO" id="GO:0005525">
    <property type="term" value="F:GTP binding"/>
    <property type="evidence" value="ECO:0007669"/>
    <property type="project" value="UniProtKB-UniRule"/>
</dbReference>
<reference evidence="9" key="1">
    <citation type="journal article" date="2020" name="mSystems">
        <title>Genome- and Community-Level Interaction Insights into Carbon Utilization and Element Cycling Functions of Hydrothermarchaeota in Hydrothermal Sediment.</title>
        <authorList>
            <person name="Zhou Z."/>
            <person name="Liu Y."/>
            <person name="Xu W."/>
            <person name="Pan J."/>
            <person name="Luo Z.H."/>
            <person name="Li M."/>
        </authorList>
    </citation>
    <scope>NUCLEOTIDE SEQUENCE [LARGE SCALE GENOMIC DNA]</scope>
    <source>
        <strain evidence="9">SpSt-1182</strain>
    </source>
</reference>
<dbReference type="NCBIfam" id="TIGR00231">
    <property type="entry name" value="small_GTP"/>
    <property type="match status" value="1"/>
</dbReference>